<evidence type="ECO:0000313" key="2">
    <source>
        <dbReference type="EMBL" id="KKS44780.1"/>
    </source>
</evidence>
<name>A0A0G0Z7U9_9BACT</name>
<dbReference type="Pfam" id="PF13649">
    <property type="entry name" value="Methyltransf_25"/>
    <property type="match status" value="1"/>
</dbReference>
<dbReference type="AlphaFoldDB" id="A0A0G0Z7U9"/>
<protein>
    <recommendedName>
        <fullName evidence="1">Methyltransferase domain-containing protein</fullName>
    </recommendedName>
</protein>
<evidence type="ECO:0000313" key="3">
    <source>
        <dbReference type="Proteomes" id="UP000033986"/>
    </source>
</evidence>
<organism evidence="2 3">
    <name type="scientific">Candidatus Azambacteria bacterium GW2011_GWB1_42_17</name>
    <dbReference type="NCBI Taxonomy" id="1618615"/>
    <lineage>
        <taxon>Bacteria</taxon>
        <taxon>Candidatus Azamiibacteriota</taxon>
    </lineage>
</organism>
<dbReference type="Proteomes" id="UP000033986">
    <property type="component" value="Unassembled WGS sequence"/>
</dbReference>
<accession>A0A0G0Z7U9</accession>
<dbReference type="PANTHER" id="PTHR43591">
    <property type="entry name" value="METHYLTRANSFERASE"/>
    <property type="match status" value="1"/>
</dbReference>
<reference evidence="2 3" key="1">
    <citation type="journal article" date="2015" name="Nature">
        <title>rRNA introns, odd ribosomes, and small enigmatic genomes across a large radiation of phyla.</title>
        <authorList>
            <person name="Brown C.T."/>
            <person name="Hug L.A."/>
            <person name="Thomas B.C."/>
            <person name="Sharon I."/>
            <person name="Castelle C.J."/>
            <person name="Singh A."/>
            <person name="Wilkins M.J."/>
            <person name="Williams K.H."/>
            <person name="Banfield J.F."/>
        </authorList>
    </citation>
    <scope>NUCLEOTIDE SEQUENCE [LARGE SCALE GENOMIC DNA]</scope>
</reference>
<sequence length="230" mass="26572">MKNILLEKPSTDLHGRLKFSVAFVDDQAVKGKKILDIGCGYGWCELNFLNRGAKAIVASEVTEGDLETIKSNIKNSRVKFQVADATKLPFANSSFDTVVCWEVLEHIPPKTEETMFREVSRVLKPGGRFYLSTPFASWPSKLFDPAWWLIKHRHYSLEKLRQFSHQAGLTVNKLFVKGVQWEILYALNMYFSKWVLRRRPLFQKLFNHQLDVEYQHPGLSTVFLMCSKGK</sequence>
<evidence type="ECO:0000259" key="1">
    <source>
        <dbReference type="Pfam" id="PF13649"/>
    </source>
</evidence>
<dbReference type="CDD" id="cd02440">
    <property type="entry name" value="AdoMet_MTases"/>
    <property type="match status" value="1"/>
</dbReference>
<comment type="caution">
    <text evidence="2">The sequence shown here is derived from an EMBL/GenBank/DDBJ whole genome shotgun (WGS) entry which is preliminary data.</text>
</comment>
<feature type="domain" description="Methyltransferase" evidence="1">
    <location>
        <begin position="34"/>
        <end position="127"/>
    </location>
</feature>
<dbReference type="SUPFAM" id="SSF53335">
    <property type="entry name" value="S-adenosyl-L-methionine-dependent methyltransferases"/>
    <property type="match status" value="1"/>
</dbReference>
<dbReference type="Gene3D" id="3.40.50.150">
    <property type="entry name" value="Vaccinia Virus protein VP39"/>
    <property type="match status" value="1"/>
</dbReference>
<dbReference type="InterPro" id="IPR029063">
    <property type="entry name" value="SAM-dependent_MTases_sf"/>
</dbReference>
<gene>
    <name evidence="2" type="ORF">UV07_C0003G0015</name>
</gene>
<proteinExistence type="predicted"/>
<dbReference type="EMBL" id="LCDB01000003">
    <property type="protein sequence ID" value="KKS44780.1"/>
    <property type="molecule type" value="Genomic_DNA"/>
</dbReference>
<dbReference type="InterPro" id="IPR041698">
    <property type="entry name" value="Methyltransf_25"/>
</dbReference>